<protein>
    <submittedName>
        <fullName evidence="1">PLP-dependent transferase</fullName>
    </submittedName>
</protein>
<dbReference type="Proteomes" id="UP000886501">
    <property type="component" value="Unassembled WGS sequence"/>
</dbReference>
<accession>A0ACB6ZH12</accession>
<evidence type="ECO:0000313" key="1">
    <source>
        <dbReference type="EMBL" id="KAF9648720.1"/>
    </source>
</evidence>
<gene>
    <name evidence="1" type="ORF">BDM02DRAFT_3128915</name>
</gene>
<organism evidence="1 2">
    <name type="scientific">Thelephora ganbajun</name>
    <name type="common">Ganba fungus</name>
    <dbReference type="NCBI Taxonomy" id="370292"/>
    <lineage>
        <taxon>Eukaryota</taxon>
        <taxon>Fungi</taxon>
        <taxon>Dikarya</taxon>
        <taxon>Basidiomycota</taxon>
        <taxon>Agaricomycotina</taxon>
        <taxon>Agaricomycetes</taxon>
        <taxon>Thelephorales</taxon>
        <taxon>Thelephoraceae</taxon>
        <taxon>Thelephora</taxon>
    </lineage>
</organism>
<dbReference type="EMBL" id="MU118009">
    <property type="protein sequence ID" value="KAF9648720.1"/>
    <property type="molecule type" value="Genomic_DNA"/>
</dbReference>
<keyword evidence="2" id="KW-1185">Reference proteome</keyword>
<reference evidence="1" key="2">
    <citation type="journal article" date="2020" name="Nat. Commun.">
        <title>Large-scale genome sequencing of mycorrhizal fungi provides insights into the early evolution of symbiotic traits.</title>
        <authorList>
            <person name="Miyauchi S."/>
            <person name="Kiss E."/>
            <person name="Kuo A."/>
            <person name="Drula E."/>
            <person name="Kohler A."/>
            <person name="Sanchez-Garcia M."/>
            <person name="Morin E."/>
            <person name="Andreopoulos B."/>
            <person name="Barry K.W."/>
            <person name="Bonito G."/>
            <person name="Buee M."/>
            <person name="Carver A."/>
            <person name="Chen C."/>
            <person name="Cichocki N."/>
            <person name="Clum A."/>
            <person name="Culley D."/>
            <person name="Crous P.W."/>
            <person name="Fauchery L."/>
            <person name="Girlanda M."/>
            <person name="Hayes R.D."/>
            <person name="Keri Z."/>
            <person name="LaButti K."/>
            <person name="Lipzen A."/>
            <person name="Lombard V."/>
            <person name="Magnuson J."/>
            <person name="Maillard F."/>
            <person name="Murat C."/>
            <person name="Nolan M."/>
            <person name="Ohm R.A."/>
            <person name="Pangilinan J."/>
            <person name="Pereira M.F."/>
            <person name="Perotto S."/>
            <person name="Peter M."/>
            <person name="Pfister S."/>
            <person name="Riley R."/>
            <person name="Sitrit Y."/>
            <person name="Stielow J.B."/>
            <person name="Szollosi G."/>
            <person name="Zifcakova L."/>
            <person name="Stursova M."/>
            <person name="Spatafora J.W."/>
            <person name="Tedersoo L."/>
            <person name="Vaario L.M."/>
            <person name="Yamada A."/>
            <person name="Yan M."/>
            <person name="Wang P."/>
            <person name="Xu J."/>
            <person name="Bruns T."/>
            <person name="Baldrian P."/>
            <person name="Vilgalys R."/>
            <person name="Dunand C."/>
            <person name="Henrissat B."/>
            <person name="Grigoriev I.V."/>
            <person name="Hibbett D."/>
            <person name="Nagy L.G."/>
            <person name="Martin F.M."/>
        </authorList>
    </citation>
    <scope>NUCLEOTIDE SEQUENCE</scope>
    <source>
        <strain evidence="1">P2</strain>
    </source>
</reference>
<sequence>MANFLPKEYYNKFLSDVSKSRIPSPIRSLMPLENKPGLISMLAGKPNSSTFPFTSIQLTARSPTDPTKEEVLTLGPKELETALQYGPTAGMPSLLEWIWGLQEYAHGRKRGEGWRPSVGAGSQDVIYKAVNAILNPGDSVLVESPVYAGVIPMFKAHGCKLVEVETDGNGIQSSSLRGILENWPAGTPKPKVLYSVPYGCNPSGATATVERKRETLELARKHDILIFEDDPYYFLYFGTKSRPPSYFTLELEQPEAGRVLRFDSLSKILSSGIRIGFISGPEPLVNAMDMHTATANLQVSTLTQEITSVLLRSWGYDGFKAHTEVVSDFYRQKRDAFERALRTHLDGLAEWVTPEAGMFIWFKLLIGDKPGEEGDSFDLVRNKAFENGVLALPGTVFLPDGRRTAYVRASFSLLSEEDVNEALRRLRVTILKARK</sequence>
<name>A0ACB6ZH12_THEGA</name>
<comment type="caution">
    <text evidence="1">The sequence shown here is derived from an EMBL/GenBank/DDBJ whole genome shotgun (WGS) entry which is preliminary data.</text>
</comment>
<proteinExistence type="predicted"/>
<keyword evidence="1" id="KW-0808">Transferase</keyword>
<reference evidence="1" key="1">
    <citation type="submission" date="2019-10" db="EMBL/GenBank/DDBJ databases">
        <authorList>
            <consortium name="DOE Joint Genome Institute"/>
            <person name="Kuo A."/>
            <person name="Miyauchi S."/>
            <person name="Kiss E."/>
            <person name="Drula E."/>
            <person name="Kohler A."/>
            <person name="Sanchez-Garcia M."/>
            <person name="Andreopoulos B."/>
            <person name="Barry K.W."/>
            <person name="Bonito G."/>
            <person name="Buee M."/>
            <person name="Carver A."/>
            <person name="Chen C."/>
            <person name="Cichocki N."/>
            <person name="Clum A."/>
            <person name="Culley D."/>
            <person name="Crous P.W."/>
            <person name="Fauchery L."/>
            <person name="Girlanda M."/>
            <person name="Hayes R."/>
            <person name="Keri Z."/>
            <person name="Labutti K."/>
            <person name="Lipzen A."/>
            <person name="Lombard V."/>
            <person name="Magnuson J."/>
            <person name="Maillard F."/>
            <person name="Morin E."/>
            <person name="Murat C."/>
            <person name="Nolan M."/>
            <person name="Ohm R."/>
            <person name="Pangilinan J."/>
            <person name="Pereira M."/>
            <person name="Perotto S."/>
            <person name="Peter M."/>
            <person name="Riley R."/>
            <person name="Sitrit Y."/>
            <person name="Stielow B."/>
            <person name="Szollosi G."/>
            <person name="Zifcakova L."/>
            <person name="Stursova M."/>
            <person name="Spatafora J.W."/>
            <person name="Tedersoo L."/>
            <person name="Vaario L.-M."/>
            <person name="Yamada A."/>
            <person name="Yan M."/>
            <person name="Wang P."/>
            <person name="Xu J."/>
            <person name="Bruns T."/>
            <person name="Baldrian P."/>
            <person name="Vilgalys R."/>
            <person name="Henrissat B."/>
            <person name="Grigoriev I.V."/>
            <person name="Hibbett D."/>
            <person name="Nagy L.G."/>
            <person name="Martin F.M."/>
        </authorList>
    </citation>
    <scope>NUCLEOTIDE SEQUENCE</scope>
    <source>
        <strain evidence="1">P2</strain>
    </source>
</reference>
<evidence type="ECO:0000313" key="2">
    <source>
        <dbReference type="Proteomes" id="UP000886501"/>
    </source>
</evidence>